<dbReference type="GO" id="GO:0035859">
    <property type="term" value="C:Seh1-associated complex"/>
    <property type="evidence" value="ECO:0007669"/>
    <property type="project" value="TreeGrafter"/>
</dbReference>
<feature type="compositionally biased region" description="Basic residues" evidence="5">
    <location>
        <begin position="643"/>
        <end position="653"/>
    </location>
</feature>
<dbReference type="Gene3D" id="2.130.10.10">
    <property type="entry name" value="YVTN repeat-like/Quinoprotein amine dehydrogenase"/>
    <property type="match status" value="3"/>
</dbReference>
<dbReference type="PANTHER" id="PTHR46170:SF1">
    <property type="entry name" value="GATOR COMPLEX PROTEIN WDR59"/>
    <property type="match status" value="1"/>
</dbReference>
<dbReference type="EMBL" id="OC860105">
    <property type="protein sequence ID" value="CAD7628263.1"/>
    <property type="molecule type" value="Genomic_DNA"/>
</dbReference>
<evidence type="ECO:0000256" key="2">
    <source>
        <dbReference type="ARBA" id="ARBA00022737"/>
    </source>
</evidence>
<sequence length="1021" mass="113852">MIMASRWSTSQLIAEYKDLQAVCLAISGDGWCALSSRRSISLINCDTPEVIDHWIKRETKWDAKATEFNPLDNNLLAVTNAQTVQIYNIDANTRKVPMKPAVDSSVGRNGLNGTQLQTLRGHTRTITDLNWSYSDAHALATASYDNNMHIWDVRDGRRPQLSMSSVAGATQVKWSRASEHTLATSHEGDVRVWDRRKNNIPVHYITAHLSKINGLDWNPNIGSQFATCSQDGTVRFWDLTTFKGKPDIILTTGLPVWRARFTPFGNGLITALVPQLRRTGENNSLWMWSMDCFDQPLHSFVGHLDVVLDFGWHNRNGNDYDLITWSKDNSLRVWKVDSQILTLQNEDNCEFSADDINDNQSSTDSANDTELSAAAAARLRRPNTLDISPTYNKSPSDQFKRAAAGYHVLSSAADTAKKPQTPETPVNSLTQEFAQLNVNIPNVQIEELNATKRVCIITATTSVSCRLKMLFPADYPNHSAPHFSFLTSATAPSDDVKRDLLKVLHTTAYLQVKRNRMCLEACLRQFITTLERLTGSSPALLYATRLEPISGLIPSRHYGGYLDASVPFPRTSGARFCSGELLVCFGRPPHLEQMNAPTEYTPRSLSALDSFLSALHRQSAAQTNQITSPLVPSISSFYFDSSRHKRTKSRSKRSQTDPKSVANKHSSSNCGPVFVFSAAGLLPISRVLAENYAVKANGGDIVAMCETNAKVANTFGRRDLCQTWNLLKLSAEIYLKSLNSANIMDTPWALHPFGKKMVQSLIDHSVLKCNDIQTAAMIACTFHTTDTKSKLPPKQSQPGIANNSPGSSPYHTVCSTIQAPNTPETYGDWSLISAVESLKRTRSNSWSDFAENEALISGLVNSANNNHNDNFAQQLELEAHENNTKMLEPKLQFQYDCYKQIYADILYRWQLMEKRALILKSCLTVNQSQLFHVGIDFVTECQNPYCEKRYNTCRGPYCGHCKTPTLKCAICRMPVRGAVNHCVVCGHGGHTVHMYNWFAESDQCPTGCGCFCLQNNHNIFA</sequence>
<evidence type="ECO:0000313" key="7">
    <source>
        <dbReference type="EMBL" id="CAD7628263.1"/>
    </source>
</evidence>
<dbReference type="InterPro" id="IPR001680">
    <property type="entry name" value="WD40_rpt"/>
</dbReference>
<dbReference type="GO" id="GO:0034198">
    <property type="term" value="P:cellular response to amino acid starvation"/>
    <property type="evidence" value="ECO:0007669"/>
    <property type="project" value="TreeGrafter"/>
</dbReference>
<dbReference type="GO" id="GO:1904263">
    <property type="term" value="P:positive regulation of TORC1 signaling"/>
    <property type="evidence" value="ECO:0007669"/>
    <property type="project" value="TreeGrafter"/>
</dbReference>
<keyword evidence="8" id="KW-1185">Reference proteome</keyword>
<dbReference type="PROSITE" id="PS50082">
    <property type="entry name" value="WD_REPEATS_2"/>
    <property type="match status" value="2"/>
</dbReference>
<feature type="region of interest" description="Disordered" evidence="5">
    <location>
        <begin position="642"/>
        <end position="666"/>
    </location>
</feature>
<dbReference type="PROSITE" id="PS50908">
    <property type="entry name" value="RWD"/>
    <property type="match status" value="1"/>
</dbReference>
<evidence type="ECO:0000256" key="3">
    <source>
        <dbReference type="ARBA" id="ARBA00038452"/>
    </source>
</evidence>
<evidence type="ECO:0000313" key="8">
    <source>
        <dbReference type="Proteomes" id="UP000759131"/>
    </source>
</evidence>
<dbReference type="InterPro" id="IPR015943">
    <property type="entry name" value="WD40/YVTN_repeat-like_dom_sf"/>
</dbReference>
<feature type="repeat" description="WD" evidence="4">
    <location>
        <begin position="205"/>
        <end position="241"/>
    </location>
</feature>
<dbReference type="PROSITE" id="PS50294">
    <property type="entry name" value="WD_REPEATS_REGION"/>
    <property type="match status" value="2"/>
</dbReference>
<protein>
    <recommendedName>
        <fullName evidence="6">RWD domain-containing protein</fullName>
    </recommendedName>
</protein>
<keyword evidence="1 4" id="KW-0853">WD repeat</keyword>
<dbReference type="InterPro" id="IPR036322">
    <property type="entry name" value="WD40_repeat_dom_sf"/>
</dbReference>
<dbReference type="InterPro" id="IPR019775">
    <property type="entry name" value="WD40_repeat_CS"/>
</dbReference>
<feature type="region of interest" description="Disordered" evidence="5">
    <location>
        <begin position="352"/>
        <end position="371"/>
    </location>
</feature>
<dbReference type="SUPFAM" id="SSF50978">
    <property type="entry name" value="WD40 repeat-like"/>
    <property type="match status" value="1"/>
</dbReference>
<dbReference type="GO" id="GO:0035591">
    <property type="term" value="F:signaling adaptor activity"/>
    <property type="evidence" value="ECO:0007669"/>
    <property type="project" value="TreeGrafter"/>
</dbReference>
<reference evidence="7" key="1">
    <citation type="submission" date="2020-11" db="EMBL/GenBank/DDBJ databases">
        <authorList>
            <person name="Tran Van P."/>
        </authorList>
    </citation>
    <scope>NUCLEOTIDE SEQUENCE</scope>
</reference>
<dbReference type="CDD" id="cd16692">
    <property type="entry name" value="mRING-H2-C3H3C2_WDR59"/>
    <property type="match status" value="1"/>
</dbReference>
<feature type="repeat" description="WD" evidence="4">
    <location>
        <begin position="119"/>
        <end position="161"/>
    </location>
</feature>
<evidence type="ECO:0000256" key="5">
    <source>
        <dbReference type="SAM" id="MobiDB-lite"/>
    </source>
</evidence>
<keyword evidence="2" id="KW-0677">Repeat</keyword>
<dbReference type="Pfam" id="PF17120">
    <property type="entry name" value="zf-RING_16"/>
    <property type="match status" value="1"/>
</dbReference>
<accession>A0A7R9Q111</accession>
<feature type="compositionally biased region" description="Polar residues" evidence="5">
    <location>
        <begin position="358"/>
        <end position="370"/>
    </location>
</feature>
<proteinExistence type="inferred from homology"/>
<dbReference type="InterPro" id="IPR049567">
    <property type="entry name" value="WDR59-like"/>
</dbReference>
<dbReference type="GO" id="GO:0005774">
    <property type="term" value="C:vacuolar membrane"/>
    <property type="evidence" value="ECO:0007669"/>
    <property type="project" value="TreeGrafter"/>
</dbReference>
<dbReference type="InterPro" id="IPR049566">
    <property type="entry name" value="WDR59_RTC1-like_RING_Znf"/>
</dbReference>
<feature type="domain" description="RWD" evidence="6">
    <location>
        <begin position="431"/>
        <end position="533"/>
    </location>
</feature>
<dbReference type="AlphaFoldDB" id="A0A7R9Q111"/>
<organism evidence="7">
    <name type="scientific">Medioppia subpectinata</name>
    <dbReference type="NCBI Taxonomy" id="1979941"/>
    <lineage>
        <taxon>Eukaryota</taxon>
        <taxon>Metazoa</taxon>
        <taxon>Ecdysozoa</taxon>
        <taxon>Arthropoda</taxon>
        <taxon>Chelicerata</taxon>
        <taxon>Arachnida</taxon>
        <taxon>Acari</taxon>
        <taxon>Acariformes</taxon>
        <taxon>Sarcoptiformes</taxon>
        <taxon>Oribatida</taxon>
        <taxon>Brachypylina</taxon>
        <taxon>Oppioidea</taxon>
        <taxon>Oppiidae</taxon>
        <taxon>Medioppia</taxon>
    </lineage>
</organism>
<evidence type="ECO:0000256" key="1">
    <source>
        <dbReference type="ARBA" id="ARBA00022574"/>
    </source>
</evidence>
<dbReference type="InterPro" id="IPR039456">
    <property type="entry name" value="WDR59_mRING-H2-C3H3C2"/>
</dbReference>
<dbReference type="InterPro" id="IPR006575">
    <property type="entry name" value="RWD_dom"/>
</dbReference>
<dbReference type="OrthoDB" id="311712at2759"/>
<evidence type="ECO:0000256" key="4">
    <source>
        <dbReference type="PROSITE-ProRule" id="PRU00221"/>
    </source>
</evidence>
<dbReference type="Proteomes" id="UP000759131">
    <property type="component" value="Unassembled WGS sequence"/>
</dbReference>
<dbReference type="Pfam" id="PF00400">
    <property type="entry name" value="WD40"/>
    <property type="match status" value="2"/>
</dbReference>
<evidence type="ECO:0000259" key="6">
    <source>
        <dbReference type="PROSITE" id="PS50908"/>
    </source>
</evidence>
<name>A0A7R9Q111_9ACAR</name>
<comment type="similarity">
    <text evidence="3">Belongs to the WD repeat WDR59 family.</text>
</comment>
<dbReference type="EMBL" id="CAJPIZ010005530">
    <property type="protein sequence ID" value="CAG2108693.1"/>
    <property type="molecule type" value="Genomic_DNA"/>
</dbReference>
<feature type="compositionally biased region" description="Polar residues" evidence="5">
    <location>
        <begin position="794"/>
        <end position="812"/>
    </location>
</feature>
<feature type="region of interest" description="Disordered" evidence="5">
    <location>
        <begin position="786"/>
        <end position="812"/>
    </location>
</feature>
<dbReference type="PRINTS" id="PR00320">
    <property type="entry name" value="GPROTEINBRPT"/>
</dbReference>
<gene>
    <name evidence="7" type="ORF">OSB1V03_LOCUS8685</name>
</gene>
<dbReference type="InterPro" id="IPR020472">
    <property type="entry name" value="WD40_PAC1"/>
</dbReference>
<dbReference type="SMART" id="SM00320">
    <property type="entry name" value="WD40"/>
    <property type="match status" value="4"/>
</dbReference>
<dbReference type="PROSITE" id="PS00678">
    <property type="entry name" value="WD_REPEATS_1"/>
    <property type="match status" value="1"/>
</dbReference>
<dbReference type="PANTHER" id="PTHR46170">
    <property type="entry name" value="GATOR COMPLEX PROTEIN WDR59"/>
    <property type="match status" value="1"/>
</dbReference>